<sequence length="107" mass="10766">MRILSWACTRACGPGPHGDPLLLEDPQVLGGHVLVVEGHDVHPAGELPQDGQVGVVPNGGVGDDGGGAGFGGFGQHAQLDAQLGGLRDIMAGQLPSADHADHGCGHR</sequence>
<dbReference type="EMBL" id="LWGZ01000051">
    <property type="protein sequence ID" value="OAX67786.1"/>
    <property type="molecule type" value="Genomic_DNA"/>
</dbReference>
<evidence type="ECO:0000256" key="1">
    <source>
        <dbReference type="SAM" id="MobiDB-lite"/>
    </source>
</evidence>
<feature type="region of interest" description="Disordered" evidence="1">
    <location>
        <begin position="42"/>
        <end position="61"/>
    </location>
</feature>
<comment type="caution">
    <text evidence="2">The sequence shown here is derived from an EMBL/GenBank/DDBJ whole genome shotgun (WGS) entry which is preliminary data.</text>
</comment>
<proteinExistence type="predicted"/>
<protein>
    <submittedName>
        <fullName evidence="2">Uncharacterized protein</fullName>
    </submittedName>
</protein>
<accession>A0A657IW49</accession>
<evidence type="ECO:0000313" key="3">
    <source>
        <dbReference type="Proteomes" id="UP000092021"/>
    </source>
</evidence>
<dbReference type="AlphaFoldDB" id="A0A657IW49"/>
<gene>
    <name evidence="2" type="ORF">A5N15_00675</name>
</gene>
<evidence type="ECO:0000313" key="2">
    <source>
        <dbReference type="EMBL" id="OAX67786.1"/>
    </source>
</evidence>
<name>A0A657IW49_9MICC</name>
<dbReference type="Proteomes" id="UP000092021">
    <property type="component" value="Unassembled WGS sequence"/>
</dbReference>
<reference evidence="2 3" key="1">
    <citation type="submission" date="2016-04" db="EMBL/GenBank/DDBJ databases">
        <title>Identification of putative biosynthetic pathways for the production of bioactive secondary metabolites by the marine actinomycete Kocuria kristinae RUTW2-3.</title>
        <authorList>
            <person name="Waterworth S.C."/>
            <person name="Walmsley T.A."/>
            <person name="Matongo T."/>
            <person name="Davies-Coleman M.T."/>
            <person name="Dorrington R.A."/>
        </authorList>
    </citation>
    <scope>NUCLEOTIDE SEQUENCE [LARGE SCALE GENOMIC DNA]</scope>
    <source>
        <strain evidence="2 3">RUTW4-5</strain>
    </source>
</reference>
<organism evidence="2 3">
    <name type="scientific">Rothia kristinae</name>
    <dbReference type="NCBI Taxonomy" id="37923"/>
    <lineage>
        <taxon>Bacteria</taxon>
        <taxon>Bacillati</taxon>
        <taxon>Actinomycetota</taxon>
        <taxon>Actinomycetes</taxon>
        <taxon>Micrococcales</taxon>
        <taxon>Micrococcaceae</taxon>
        <taxon>Rothia</taxon>
    </lineage>
</organism>